<proteinExistence type="inferred from homology"/>
<feature type="signal peptide" evidence="9">
    <location>
        <begin position="1"/>
        <end position="15"/>
    </location>
</feature>
<name>A0A8K0GXF0_9ROSA</name>
<dbReference type="EC" id="2.4.1.207" evidence="8"/>
<keyword evidence="6" id="KW-0325">Glycoprotein</keyword>
<evidence type="ECO:0000313" key="12">
    <source>
        <dbReference type="EMBL" id="KAF3441896.1"/>
    </source>
</evidence>
<keyword evidence="9" id="KW-0732">Signal</keyword>
<dbReference type="InterPro" id="IPR000757">
    <property type="entry name" value="Beta-glucanase-like"/>
</dbReference>
<dbReference type="InterPro" id="IPR010713">
    <property type="entry name" value="XET_C"/>
</dbReference>
<feature type="chain" id="PRO_5035465818" description="Xyloglucan endotransglucosylase/hydrolase" evidence="9">
    <location>
        <begin position="16"/>
        <end position="203"/>
    </location>
</feature>
<feature type="domain" description="GH16" evidence="10">
    <location>
        <begin position="62"/>
        <end position="101"/>
    </location>
</feature>
<dbReference type="SUPFAM" id="SSF49899">
    <property type="entry name" value="Concanavalin A-like lectins/glucanases"/>
    <property type="match status" value="1"/>
</dbReference>
<keyword evidence="3 8" id="KW-0964">Secreted</keyword>
<dbReference type="Pfam" id="PF06955">
    <property type="entry name" value="XET_C"/>
    <property type="match status" value="1"/>
</dbReference>
<dbReference type="PANTHER" id="PTHR31062">
    <property type="entry name" value="XYLOGLUCAN ENDOTRANSGLUCOSYLASE/HYDROLASE PROTEIN 8-RELATED"/>
    <property type="match status" value="1"/>
</dbReference>
<organism evidence="12 13">
    <name type="scientific">Rhamnella rubrinervis</name>
    <dbReference type="NCBI Taxonomy" id="2594499"/>
    <lineage>
        <taxon>Eukaryota</taxon>
        <taxon>Viridiplantae</taxon>
        <taxon>Streptophyta</taxon>
        <taxon>Embryophyta</taxon>
        <taxon>Tracheophyta</taxon>
        <taxon>Spermatophyta</taxon>
        <taxon>Magnoliopsida</taxon>
        <taxon>eudicotyledons</taxon>
        <taxon>Gunneridae</taxon>
        <taxon>Pentapetalae</taxon>
        <taxon>rosids</taxon>
        <taxon>fabids</taxon>
        <taxon>Rosales</taxon>
        <taxon>Rhamnaceae</taxon>
        <taxon>rhamnoid group</taxon>
        <taxon>Rhamneae</taxon>
        <taxon>Rhamnella</taxon>
    </lineage>
</organism>
<dbReference type="GO" id="GO:0044042">
    <property type="term" value="P:glucan metabolic process"/>
    <property type="evidence" value="ECO:0007669"/>
    <property type="project" value="InterPro"/>
</dbReference>
<evidence type="ECO:0000256" key="7">
    <source>
        <dbReference type="ARBA" id="ARBA00023295"/>
    </source>
</evidence>
<comment type="function">
    <text evidence="8">Catalyzes xyloglucan endohydrolysis (XEH) and/or endotransglycosylation (XET). Cleaves and religates xyloglucan polymers, an essential constituent of the primary cell wall, and thereby participates in cell wall construction of growing tissues.</text>
</comment>
<dbReference type="PROSITE" id="PS01034">
    <property type="entry name" value="GH16_1"/>
    <property type="match status" value="1"/>
</dbReference>
<evidence type="ECO:0000256" key="8">
    <source>
        <dbReference type="RuleBase" id="RU361120"/>
    </source>
</evidence>
<evidence type="ECO:0000313" key="13">
    <source>
        <dbReference type="Proteomes" id="UP000796880"/>
    </source>
</evidence>
<dbReference type="AlphaFoldDB" id="A0A8K0GXF0"/>
<gene>
    <name evidence="12" type="ORF">FNV43_RR15811</name>
</gene>
<evidence type="ECO:0000256" key="4">
    <source>
        <dbReference type="ARBA" id="ARBA00022679"/>
    </source>
</evidence>
<keyword evidence="7 8" id="KW-0326">Glycosidase</keyword>
<comment type="caution">
    <text evidence="12">The sequence shown here is derived from an EMBL/GenBank/DDBJ whole genome shotgun (WGS) entry which is preliminary data.</text>
</comment>
<dbReference type="InterPro" id="IPR013320">
    <property type="entry name" value="ConA-like_dom_sf"/>
</dbReference>
<dbReference type="InterPro" id="IPR008263">
    <property type="entry name" value="GH16_AS"/>
</dbReference>
<keyword evidence="5 8" id="KW-0378">Hydrolase</keyword>
<dbReference type="Gene3D" id="2.60.120.200">
    <property type="match status" value="2"/>
</dbReference>
<comment type="subcellular location">
    <subcellularLocation>
        <location evidence="8">Secreted</location>
        <location evidence="8">Cell wall</location>
    </subcellularLocation>
    <subcellularLocation>
        <location evidence="8">Secreted</location>
        <location evidence="8">Extracellular space</location>
        <location evidence="8">Apoplast</location>
    </subcellularLocation>
</comment>
<evidence type="ECO:0000256" key="9">
    <source>
        <dbReference type="SAM" id="SignalP"/>
    </source>
</evidence>
<dbReference type="GO" id="GO:0071555">
    <property type="term" value="P:cell wall organization"/>
    <property type="evidence" value="ECO:0007669"/>
    <property type="project" value="UniProtKB-KW"/>
</dbReference>
<sequence length="203" mass="23618">MAIILFSSVAVCIFALDLSVVDPKFFKSMYITWGMQHAAILGNGGDLQLVQDQTSDDKVLRRNHDEIDFEFLGNVSGQPYIVHTNIYAPGKGSREQQFYLWWHIDGIPSQVFRNYENEGIAYPNKFRRFSARACKWDGPVSITKCAASFRGNWWTSLIYSQLSDGKMDQLKWVRDSYIMYYDYCKDTKRFKRQMAPECIKQQS</sequence>
<keyword evidence="4 8" id="KW-0808">Transferase</keyword>
<keyword evidence="2 8" id="KW-0052">Apoplast</keyword>
<evidence type="ECO:0000256" key="3">
    <source>
        <dbReference type="ARBA" id="ARBA00022525"/>
    </source>
</evidence>
<keyword evidence="13" id="KW-1185">Reference proteome</keyword>
<comment type="similarity">
    <text evidence="8">Belongs to the glycosyl hydrolase 16 family.</text>
</comment>
<accession>A0A8K0GXF0</accession>
<evidence type="ECO:0000256" key="5">
    <source>
        <dbReference type="ARBA" id="ARBA00022801"/>
    </source>
</evidence>
<evidence type="ECO:0000259" key="11">
    <source>
        <dbReference type="Pfam" id="PF06955"/>
    </source>
</evidence>
<dbReference type="OrthoDB" id="1934434at2759"/>
<dbReference type="Pfam" id="PF00722">
    <property type="entry name" value="Glyco_hydro_16"/>
    <property type="match status" value="1"/>
</dbReference>
<evidence type="ECO:0000256" key="1">
    <source>
        <dbReference type="ARBA" id="ARBA00022512"/>
    </source>
</evidence>
<keyword evidence="1 8" id="KW-0134">Cell wall</keyword>
<evidence type="ECO:0000256" key="2">
    <source>
        <dbReference type="ARBA" id="ARBA00022523"/>
    </source>
</evidence>
<comment type="PTM">
    <text evidence="8">Contains at least one intrachain disulfide bond essential for its enzymatic activity.</text>
</comment>
<keyword evidence="8" id="KW-0961">Cell wall biogenesis/degradation</keyword>
<evidence type="ECO:0000259" key="10">
    <source>
        <dbReference type="Pfam" id="PF00722"/>
    </source>
</evidence>
<dbReference type="EMBL" id="VOIH02000007">
    <property type="protein sequence ID" value="KAF3441896.1"/>
    <property type="molecule type" value="Genomic_DNA"/>
</dbReference>
<reference evidence="12" key="1">
    <citation type="submission" date="2020-03" db="EMBL/GenBank/DDBJ databases">
        <title>A high-quality chromosome-level genome assembly of a woody plant with both climbing and erect habits, Rhamnella rubrinervis.</title>
        <authorList>
            <person name="Lu Z."/>
            <person name="Yang Y."/>
            <person name="Zhu X."/>
            <person name="Sun Y."/>
        </authorList>
    </citation>
    <scope>NUCLEOTIDE SEQUENCE</scope>
    <source>
        <strain evidence="12">BYM</strain>
        <tissue evidence="12">Leaf</tissue>
    </source>
</reference>
<protein>
    <recommendedName>
        <fullName evidence="8">Xyloglucan endotransglucosylase/hydrolase</fullName>
        <ecNumber evidence="8">2.4.1.207</ecNumber>
    </recommendedName>
</protein>
<feature type="domain" description="Xyloglucan endo-transglycosylase C-terminal" evidence="11">
    <location>
        <begin position="151"/>
        <end position="198"/>
    </location>
</feature>
<evidence type="ECO:0000256" key="6">
    <source>
        <dbReference type="ARBA" id="ARBA00023180"/>
    </source>
</evidence>
<dbReference type="Proteomes" id="UP000796880">
    <property type="component" value="Unassembled WGS sequence"/>
</dbReference>
<dbReference type="GO" id="GO:0048046">
    <property type="term" value="C:apoplast"/>
    <property type="evidence" value="ECO:0007669"/>
    <property type="project" value="UniProtKB-SubCell"/>
</dbReference>
<dbReference type="GO" id="GO:0004553">
    <property type="term" value="F:hydrolase activity, hydrolyzing O-glycosyl compounds"/>
    <property type="evidence" value="ECO:0007669"/>
    <property type="project" value="InterPro"/>
</dbReference>
<dbReference type="GO" id="GO:0016762">
    <property type="term" value="F:xyloglucan:xyloglucosyl transferase activity"/>
    <property type="evidence" value="ECO:0007669"/>
    <property type="project" value="UniProtKB-EC"/>
</dbReference>
<dbReference type="InterPro" id="IPR044791">
    <property type="entry name" value="Beta-glucanase/XTH"/>
</dbReference>